<evidence type="ECO:0000313" key="2">
    <source>
        <dbReference type="Proteomes" id="UP000184330"/>
    </source>
</evidence>
<organism evidence="1 2">
    <name type="scientific">Phialocephala subalpina</name>
    <dbReference type="NCBI Taxonomy" id="576137"/>
    <lineage>
        <taxon>Eukaryota</taxon>
        <taxon>Fungi</taxon>
        <taxon>Dikarya</taxon>
        <taxon>Ascomycota</taxon>
        <taxon>Pezizomycotina</taxon>
        <taxon>Leotiomycetes</taxon>
        <taxon>Helotiales</taxon>
        <taxon>Mollisiaceae</taxon>
        <taxon>Phialocephala</taxon>
        <taxon>Phialocephala fortinii species complex</taxon>
    </lineage>
</organism>
<protein>
    <submittedName>
        <fullName evidence="1">Uncharacterized protein</fullName>
    </submittedName>
</protein>
<gene>
    <name evidence="1" type="ORF">PAC_17762</name>
</gene>
<reference evidence="1 2" key="1">
    <citation type="submission" date="2016-03" db="EMBL/GenBank/DDBJ databases">
        <authorList>
            <person name="Ploux O."/>
        </authorList>
    </citation>
    <scope>NUCLEOTIDE SEQUENCE [LARGE SCALE GENOMIC DNA]</scope>
    <source>
        <strain evidence="1 2">UAMH 11012</strain>
    </source>
</reference>
<dbReference type="Proteomes" id="UP000184330">
    <property type="component" value="Unassembled WGS sequence"/>
</dbReference>
<sequence>MSFIVVKVAIKSDRFGNFLRIDAEGMNTYSSTGSVSVTGSITQDHLSVLYPELYSDGTCSIRAPDAPGCYLRMKIDASPDFQDAGVGHANCQYWLEHMGVNPGLENLRLRSLGDGTGAIESVAFPGNFLRMDEDGNVNCQYHGEAIRIPEGAWERFQVLLMG</sequence>
<accession>A0A1L7XS41</accession>
<evidence type="ECO:0000313" key="1">
    <source>
        <dbReference type="EMBL" id="CZR67863.1"/>
    </source>
</evidence>
<name>A0A1L7XS41_9HELO</name>
<dbReference type="OrthoDB" id="3552790at2759"/>
<dbReference type="EMBL" id="FJOG01000048">
    <property type="protein sequence ID" value="CZR67863.1"/>
    <property type="molecule type" value="Genomic_DNA"/>
</dbReference>
<proteinExistence type="predicted"/>
<dbReference type="AlphaFoldDB" id="A0A1L7XS41"/>
<keyword evidence="2" id="KW-1185">Reference proteome</keyword>